<keyword evidence="2" id="KW-1185">Reference proteome</keyword>
<dbReference type="AlphaFoldDB" id="A0A975T8U0"/>
<gene>
    <name evidence="1" type="ORF">B6N60_02738</name>
</gene>
<dbReference type="Proteomes" id="UP000683511">
    <property type="component" value="Chromosome"/>
</dbReference>
<dbReference type="EMBL" id="CP021056">
    <property type="protein sequence ID" value="QXE24035.1"/>
    <property type="molecule type" value="Genomic_DNA"/>
</dbReference>
<proteinExistence type="predicted"/>
<dbReference type="RefSeq" id="WP_190608510.1">
    <property type="nucleotide sequence ID" value="NZ_CP021056.1"/>
</dbReference>
<reference evidence="1" key="1">
    <citation type="submission" date="2017-04" db="EMBL/GenBank/DDBJ databases">
        <title>Genome deletions in a multicellular cyanobacterial endosymbiont for morphological adaptation in marine diatoms.</title>
        <authorList>
            <person name="Wang Y."/>
            <person name="Gao H."/>
            <person name="Li R."/>
            <person name="Xu X."/>
        </authorList>
    </citation>
    <scope>NUCLEOTIDE SEQUENCE</scope>
    <source>
        <strain evidence="1">FACHB 800</strain>
    </source>
</reference>
<accession>A0A975T8U0</accession>
<evidence type="ECO:0000313" key="2">
    <source>
        <dbReference type="Proteomes" id="UP000683511"/>
    </source>
</evidence>
<dbReference type="KEGG" id="rsin:B6N60_02738"/>
<sequence length="156" mass="18155">MQKQHENEIFSVHLSRNLSTQGSDYIINESTVISTSLWFPSLKQIEKVISNLHISTYENFLLANQEVSYLANILNDEFLPMLVSKDDADILMRQDEHRWNIYHYFSRVGFSSNYQQALLYHSMYCFAGVPQCGTIYYFTYHQDTWSAAGSVGVFNQ</sequence>
<evidence type="ECO:0000313" key="1">
    <source>
        <dbReference type="EMBL" id="QXE24035.1"/>
    </source>
</evidence>
<name>A0A975T8U0_9NOST</name>
<protein>
    <submittedName>
        <fullName evidence="1">Uncharacterized protein</fullName>
    </submittedName>
</protein>
<organism evidence="1 2">
    <name type="scientific">Richelia sinica FACHB-800</name>
    <dbReference type="NCBI Taxonomy" id="1357546"/>
    <lineage>
        <taxon>Bacteria</taxon>
        <taxon>Bacillati</taxon>
        <taxon>Cyanobacteriota</taxon>
        <taxon>Cyanophyceae</taxon>
        <taxon>Nostocales</taxon>
        <taxon>Nostocaceae</taxon>
        <taxon>Richelia</taxon>
    </lineage>
</organism>